<comment type="caution">
    <text evidence="2">The sequence shown here is derived from an EMBL/GenBank/DDBJ whole genome shotgun (WGS) entry which is preliminary data.</text>
</comment>
<evidence type="ECO:0000313" key="3">
    <source>
        <dbReference type="Proteomes" id="UP000651977"/>
    </source>
</evidence>
<protein>
    <submittedName>
        <fullName evidence="2">Uncharacterized protein</fullName>
    </submittedName>
</protein>
<keyword evidence="1" id="KW-0472">Membrane</keyword>
<keyword evidence="1" id="KW-1133">Transmembrane helix</keyword>
<keyword evidence="1" id="KW-0812">Transmembrane</keyword>
<dbReference type="EMBL" id="BMDY01000064">
    <property type="protein sequence ID" value="GGB22319.1"/>
    <property type="molecule type" value="Genomic_DNA"/>
</dbReference>
<feature type="transmembrane region" description="Helical" evidence="1">
    <location>
        <begin position="50"/>
        <end position="68"/>
    </location>
</feature>
<keyword evidence="3" id="KW-1185">Reference proteome</keyword>
<organism evidence="2 3">
    <name type="scientific">Agarivorans gilvus</name>
    <dbReference type="NCBI Taxonomy" id="680279"/>
    <lineage>
        <taxon>Bacteria</taxon>
        <taxon>Pseudomonadati</taxon>
        <taxon>Pseudomonadota</taxon>
        <taxon>Gammaproteobacteria</taxon>
        <taxon>Alteromonadales</taxon>
        <taxon>Alteromonadaceae</taxon>
        <taxon>Agarivorans</taxon>
    </lineage>
</organism>
<evidence type="ECO:0000313" key="2">
    <source>
        <dbReference type="EMBL" id="GGB22319.1"/>
    </source>
</evidence>
<accession>A0ABQ1I805</accession>
<dbReference type="Proteomes" id="UP000651977">
    <property type="component" value="Unassembled WGS sequence"/>
</dbReference>
<proteinExistence type="predicted"/>
<name>A0ABQ1I805_9ALTE</name>
<gene>
    <name evidence="2" type="ORF">GCM10007414_39610</name>
</gene>
<sequence>MKYLTAFLSGVVSVVLLSFFATPLLSEIYADYFNVQPGPDGESELADFLIFWQWPAFFALGFFLGYIIHTKCLTHMSLPPVNR</sequence>
<evidence type="ECO:0000256" key="1">
    <source>
        <dbReference type="SAM" id="Phobius"/>
    </source>
</evidence>
<reference evidence="3" key="1">
    <citation type="journal article" date="2019" name="Int. J. Syst. Evol. Microbiol.">
        <title>The Global Catalogue of Microorganisms (GCM) 10K type strain sequencing project: providing services to taxonomists for standard genome sequencing and annotation.</title>
        <authorList>
            <consortium name="The Broad Institute Genomics Platform"/>
            <consortium name="The Broad Institute Genome Sequencing Center for Infectious Disease"/>
            <person name="Wu L."/>
            <person name="Ma J."/>
        </authorList>
    </citation>
    <scope>NUCLEOTIDE SEQUENCE [LARGE SCALE GENOMIC DNA]</scope>
    <source>
        <strain evidence="3">CGMCC 1.10131</strain>
    </source>
</reference>